<proteinExistence type="predicted"/>
<feature type="compositionally biased region" description="Basic and acidic residues" evidence="1">
    <location>
        <begin position="125"/>
        <end position="140"/>
    </location>
</feature>
<feature type="compositionally biased region" description="Basic and acidic residues" evidence="1">
    <location>
        <begin position="56"/>
        <end position="69"/>
    </location>
</feature>
<feature type="compositionally biased region" description="Low complexity" evidence="1">
    <location>
        <begin position="39"/>
        <end position="54"/>
    </location>
</feature>
<evidence type="ECO:0000313" key="2">
    <source>
        <dbReference type="EMBL" id="JAD97289.1"/>
    </source>
</evidence>
<sequence>MRALGWCMESTTVVPRAAATVRRQPTTTCAEEESRPEVGSSRRSTPGSRSRSSPMDTRRRSPPERRDGETLVCAACASRRSARSAATADEACDADDWCSSDVANAKVSETVSRVSATSAWGTCAERRRKEDGRSGDELSRRRPRVGAVRAARMSSSVDFPAPLGPTTARISPARAVTDTSRSM</sequence>
<evidence type="ECO:0000256" key="1">
    <source>
        <dbReference type="SAM" id="MobiDB-lite"/>
    </source>
</evidence>
<accession>A0A0A9E951</accession>
<feature type="region of interest" description="Disordered" evidence="1">
    <location>
        <begin position="18"/>
        <end position="69"/>
    </location>
</feature>
<protein>
    <submittedName>
        <fullName evidence="2">Uncharacterized protein</fullName>
    </submittedName>
</protein>
<feature type="region of interest" description="Disordered" evidence="1">
    <location>
        <begin position="125"/>
        <end position="183"/>
    </location>
</feature>
<dbReference type="AlphaFoldDB" id="A0A0A9E951"/>
<reference evidence="2" key="2">
    <citation type="journal article" date="2015" name="Data Brief">
        <title>Shoot transcriptome of the giant reed, Arundo donax.</title>
        <authorList>
            <person name="Barrero R.A."/>
            <person name="Guerrero F.D."/>
            <person name="Moolhuijzen P."/>
            <person name="Goolsby J.A."/>
            <person name="Tidwell J."/>
            <person name="Bellgard S.E."/>
            <person name="Bellgard M.I."/>
        </authorList>
    </citation>
    <scope>NUCLEOTIDE SEQUENCE</scope>
    <source>
        <tissue evidence="2">Shoot tissue taken approximately 20 cm above the soil surface</tissue>
    </source>
</reference>
<reference evidence="2" key="1">
    <citation type="submission" date="2014-09" db="EMBL/GenBank/DDBJ databases">
        <authorList>
            <person name="Magalhaes I.L.F."/>
            <person name="Oliveira U."/>
            <person name="Santos F.R."/>
            <person name="Vidigal T.H.D.A."/>
            <person name="Brescovit A.D."/>
            <person name="Santos A.J."/>
        </authorList>
    </citation>
    <scope>NUCLEOTIDE SEQUENCE</scope>
    <source>
        <tissue evidence="2">Shoot tissue taken approximately 20 cm above the soil surface</tissue>
    </source>
</reference>
<name>A0A0A9E951_ARUDO</name>
<organism evidence="2">
    <name type="scientific">Arundo donax</name>
    <name type="common">Giant reed</name>
    <name type="synonym">Donax arundinaceus</name>
    <dbReference type="NCBI Taxonomy" id="35708"/>
    <lineage>
        <taxon>Eukaryota</taxon>
        <taxon>Viridiplantae</taxon>
        <taxon>Streptophyta</taxon>
        <taxon>Embryophyta</taxon>
        <taxon>Tracheophyta</taxon>
        <taxon>Spermatophyta</taxon>
        <taxon>Magnoliopsida</taxon>
        <taxon>Liliopsida</taxon>
        <taxon>Poales</taxon>
        <taxon>Poaceae</taxon>
        <taxon>PACMAD clade</taxon>
        <taxon>Arundinoideae</taxon>
        <taxon>Arundineae</taxon>
        <taxon>Arundo</taxon>
    </lineage>
</organism>
<dbReference type="EMBL" id="GBRH01200606">
    <property type="protein sequence ID" value="JAD97289.1"/>
    <property type="molecule type" value="Transcribed_RNA"/>
</dbReference>